<name>A0A150IVM3_9EURY</name>
<comment type="caution">
    <text evidence="2">The sequence shown here is derived from an EMBL/GenBank/DDBJ whole genome shotgun (WGS) entry which is preliminary data.</text>
</comment>
<protein>
    <submittedName>
        <fullName evidence="2">Uncharacterized protein</fullName>
    </submittedName>
</protein>
<dbReference type="PATRIC" id="fig|1705564.3.peg.1583"/>
<dbReference type="Pfam" id="PF20358">
    <property type="entry name" value="DUF6653"/>
    <property type="match status" value="1"/>
</dbReference>
<keyword evidence="1" id="KW-1133">Transmembrane helix</keyword>
<sequence length="156" mass="18622">MDDETWKRHSNPWSVLTRNTVTPILVIALWSRVWFGQYSIILIILSLIWMYINPRIFKSPKSTNNWASKGVFGERIWLNRDNIPVPDYHRKLPNILSIISGIGFIFVIWGTYKLDIWPILFGGVLQYLAKLWFVDRMVWLYEDMKHLPEYEKYSIS</sequence>
<evidence type="ECO:0000256" key="1">
    <source>
        <dbReference type="SAM" id="Phobius"/>
    </source>
</evidence>
<keyword evidence="1" id="KW-0472">Membrane</keyword>
<accession>A0A150IVM3</accession>
<feature type="transmembrane region" description="Helical" evidence="1">
    <location>
        <begin position="33"/>
        <end position="52"/>
    </location>
</feature>
<evidence type="ECO:0000313" key="3">
    <source>
        <dbReference type="Proteomes" id="UP000075578"/>
    </source>
</evidence>
<reference evidence="2 3" key="1">
    <citation type="journal article" date="2016" name="ISME J.">
        <title>Chasing the elusive Euryarchaeota class WSA2: genomes reveal a uniquely fastidious methyl-reducing methanogen.</title>
        <authorList>
            <person name="Nobu M.K."/>
            <person name="Narihiro T."/>
            <person name="Kuroda K."/>
            <person name="Mei R."/>
            <person name="Liu W.T."/>
        </authorList>
    </citation>
    <scope>NUCLEOTIDE SEQUENCE [LARGE SCALE GENOMIC DNA]</scope>
    <source>
        <strain evidence="2">U1lsi0528_Bin089</strain>
    </source>
</reference>
<proteinExistence type="predicted"/>
<keyword evidence="1" id="KW-0812">Transmembrane</keyword>
<feature type="transmembrane region" description="Helical" evidence="1">
    <location>
        <begin position="116"/>
        <end position="134"/>
    </location>
</feature>
<dbReference type="InterPro" id="IPR046595">
    <property type="entry name" value="DUF6653"/>
</dbReference>
<evidence type="ECO:0000313" key="2">
    <source>
        <dbReference type="EMBL" id="KYC49047.1"/>
    </source>
</evidence>
<feature type="transmembrane region" description="Helical" evidence="1">
    <location>
        <begin position="92"/>
        <end position="110"/>
    </location>
</feature>
<dbReference type="Proteomes" id="UP000075578">
    <property type="component" value="Unassembled WGS sequence"/>
</dbReference>
<dbReference type="EMBL" id="LNGD01000118">
    <property type="protein sequence ID" value="KYC49047.1"/>
    <property type="molecule type" value="Genomic_DNA"/>
</dbReference>
<organism evidence="2 3">
    <name type="scientific">Candidatus Methanofastidiosum methylothiophilum</name>
    <dbReference type="NCBI Taxonomy" id="1705564"/>
    <lineage>
        <taxon>Archaea</taxon>
        <taxon>Methanobacteriati</taxon>
        <taxon>Methanobacteriota</taxon>
        <taxon>Stenosarchaea group</taxon>
        <taxon>Candidatus Methanofastidiosia</taxon>
        <taxon>Candidatus Methanofastidiosales</taxon>
        <taxon>Candidatus Methanofastidiosaceae</taxon>
        <taxon>Candidatus Methanofastidiosum</taxon>
    </lineage>
</organism>
<gene>
    <name evidence="2" type="ORF">AMQ74_01496</name>
</gene>
<dbReference type="AlphaFoldDB" id="A0A150IVM3"/>